<feature type="domain" description="Peptidase S1" evidence="4">
    <location>
        <begin position="38"/>
        <end position="289"/>
    </location>
</feature>
<dbReference type="OrthoDB" id="10061449at2759"/>
<keyword evidence="3" id="KW-0720">Serine protease</keyword>
<dbReference type="SUPFAM" id="SSF50494">
    <property type="entry name" value="Trypsin-like serine proteases"/>
    <property type="match status" value="1"/>
</dbReference>
<keyword evidence="3" id="KW-0378">Hydrolase</keyword>
<dbReference type="InterPro" id="IPR051487">
    <property type="entry name" value="Ser/Thr_Proteases_Immune/Dev"/>
</dbReference>
<dbReference type="PANTHER" id="PTHR24256">
    <property type="entry name" value="TRYPTASE-RELATED"/>
    <property type="match status" value="1"/>
</dbReference>
<name>A0A8J2QPY6_9NEOP</name>
<dbReference type="Gene3D" id="2.40.10.10">
    <property type="entry name" value="Trypsin-like serine proteases"/>
    <property type="match status" value="1"/>
</dbReference>
<dbReference type="InterPro" id="IPR018114">
    <property type="entry name" value="TRYPSIN_HIS"/>
</dbReference>
<dbReference type="AlphaFoldDB" id="A0A8J2QPY6"/>
<dbReference type="SMART" id="SM00020">
    <property type="entry name" value="Tryp_SPc"/>
    <property type="match status" value="1"/>
</dbReference>
<accession>A0A8J2QPY6</accession>
<keyword evidence="1" id="KW-1015">Disulfide bond</keyword>
<dbReference type="GO" id="GO:0006508">
    <property type="term" value="P:proteolysis"/>
    <property type="evidence" value="ECO:0007669"/>
    <property type="project" value="UniProtKB-KW"/>
</dbReference>
<evidence type="ECO:0000313" key="5">
    <source>
        <dbReference type="EMBL" id="CAG9567810.1"/>
    </source>
</evidence>
<keyword evidence="6" id="KW-1185">Reference proteome</keyword>
<evidence type="ECO:0000259" key="4">
    <source>
        <dbReference type="PROSITE" id="PS50240"/>
    </source>
</evidence>
<sequence length="431" mass="48007">MFSKSCVIFHIILQITCEPDQRVITTLKYSNYYVQPTIVNGEPAISGQIPYLVSIKEPIKKIGKDRTIWKNLCGGSIIGQAKVLTAAHCFEGRKFFYERNPFYLRIVAGNLRNDVAHSGETETNVINQWRNISKVVLHKHFHFPNNDLALVYVSENFKFRSNVDYIVPASKNLDYTRSCIAAGYGRTGFGWTDPISPILLIARIETMPKWRCSRVWEMNMNTFVCSASAFSDVSRGDSGGPLACKGTPDPKEESNRDLLVGVVSGKNFDKTTLYTRVSAYHDWIARGYALGGSLGGLIRPNKSLATSLVAHSCRSRRSSRSKNRSTLKLTLSTIKMAFGSEASRVLLCVCLVACVASVLSAPAQLCTAAAEDDPRAARFCQALNTFLELYAEAAGEQVPEYQALVRDYPQLLDTGMKRQDVVHSFLRFGRR</sequence>
<protein>
    <submittedName>
        <fullName evidence="5">(African queen) hypothetical protein</fullName>
    </submittedName>
</protein>
<dbReference type="Proteomes" id="UP000789524">
    <property type="component" value="Unassembled WGS sequence"/>
</dbReference>
<organism evidence="5 6">
    <name type="scientific">Danaus chrysippus</name>
    <name type="common">African queen</name>
    <dbReference type="NCBI Taxonomy" id="151541"/>
    <lineage>
        <taxon>Eukaryota</taxon>
        <taxon>Metazoa</taxon>
        <taxon>Ecdysozoa</taxon>
        <taxon>Arthropoda</taxon>
        <taxon>Hexapoda</taxon>
        <taxon>Insecta</taxon>
        <taxon>Pterygota</taxon>
        <taxon>Neoptera</taxon>
        <taxon>Endopterygota</taxon>
        <taxon>Lepidoptera</taxon>
        <taxon>Glossata</taxon>
        <taxon>Ditrysia</taxon>
        <taxon>Papilionoidea</taxon>
        <taxon>Nymphalidae</taxon>
        <taxon>Danainae</taxon>
        <taxon>Danaini</taxon>
        <taxon>Danaina</taxon>
        <taxon>Danaus</taxon>
        <taxon>Anosia</taxon>
    </lineage>
</organism>
<dbReference type="InterPro" id="IPR001314">
    <property type="entry name" value="Peptidase_S1A"/>
</dbReference>
<dbReference type="PROSITE" id="PS00135">
    <property type="entry name" value="TRYPSIN_SER"/>
    <property type="match status" value="1"/>
</dbReference>
<evidence type="ECO:0000256" key="2">
    <source>
        <dbReference type="ARBA" id="ARBA00024195"/>
    </source>
</evidence>
<evidence type="ECO:0000256" key="3">
    <source>
        <dbReference type="RuleBase" id="RU363034"/>
    </source>
</evidence>
<proteinExistence type="inferred from homology"/>
<dbReference type="InterPro" id="IPR043504">
    <property type="entry name" value="Peptidase_S1_PA_chymotrypsin"/>
</dbReference>
<keyword evidence="3" id="KW-0645">Protease</keyword>
<dbReference type="InterPro" id="IPR033116">
    <property type="entry name" value="TRYPSIN_SER"/>
</dbReference>
<dbReference type="CDD" id="cd00190">
    <property type="entry name" value="Tryp_SPc"/>
    <property type="match status" value="1"/>
</dbReference>
<comment type="similarity">
    <text evidence="2">Belongs to the peptidase S1 family. CLIP subfamily.</text>
</comment>
<gene>
    <name evidence="5" type="ORF">DCHRY22_LOCUS7933</name>
</gene>
<evidence type="ECO:0000313" key="6">
    <source>
        <dbReference type="Proteomes" id="UP000789524"/>
    </source>
</evidence>
<dbReference type="PRINTS" id="PR00722">
    <property type="entry name" value="CHYMOTRYPSIN"/>
</dbReference>
<dbReference type="Pfam" id="PF00089">
    <property type="entry name" value="Trypsin"/>
    <property type="match status" value="1"/>
</dbReference>
<dbReference type="PROSITE" id="PS50240">
    <property type="entry name" value="TRYPSIN_DOM"/>
    <property type="match status" value="1"/>
</dbReference>
<dbReference type="InterPro" id="IPR009003">
    <property type="entry name" value="Peptidase_S1_PA"/>
</dbReference>
<evidence type="ECO:0000256" key="1">
    <source>
        <dbReference type="ARBA" id="ARBA00023157"/>
    </source>
</evidence>
<dbReference type="GO" id="GO:0004252">
    <property type="term" value="F:serine-type endopeptidase activity"/>
    <property type="evidence" value="ECO:0007669"/>
    <property type="project" value="InterPro"/>
</dbReference>
<reference evidence="5" key="1">
    <citation type="submission" date="2021-09" db="EMBL/GenBank/DDBJ databases">
        <authorList>
            <person name="Martin H S."/>
        </authorList>
    </citation>
    <scope>NUCLEOTIDE SEQUENCE</scope>
</reference>
<comment type="caution">
    <text evidence="5">The sequence shown here is derived from an EMBL/GenBank/DDBJ whole genome shotgun (WGS) entry which is preliminary data.</text>
</comment>
<dbReference type="InterPro" id="IPR001254">
    <property type="entry name" value="Trypsin_dom"/>
</dbReference>
<dbReference type="PROSITE" id="PS00134">
    <property type="entry name" value="TRYPSIN_HIS"/>
    <property type="match status" value="1"/>
</dbReference>
<dbReference type="EMBL" id="CAKASE010000059">
    <property type="protein sequence ID" value="CAG9567810.1"/>
    <property type="molecule type" value="Genomic_DNA"/>
</dbReference>